<evidence type="ECO:0000313" key="1">
    <source>
        <dbReference type="EMBL" id="KCZ82480.1"/>
    </source>
</evidence>
<name>A0A059F5K7_9MICR</name>
<dbReference type="Proteomes" id="UP000030655">
    <property type="component" value="Unassembled WGS sequence"/>
</dbReference>
<reference evidence="2" key="1">
    <citation type="submission" date="2013-02" db="EMBL/GenBank/DDBJ databases">
        <authorList>
            <consortium name="The Broad Institute Genome Sequencing Platform"/>
            <person name="Cuomo C."/>
            <person name="Becnel J."/>
            <person name="Sanscrainte N."/>
            <person name="Walker B."/>
            <person name="Young S.K."/>
            <person name="Zeng Q."/>
            <person name="Gargeya S."/>
            <person name="Fitzgerald M."/>
            <person name="Haas B."/>
            <person name="Abouelleil A."/>
            <person name="Alvarado L."/>
            <person name="Arachchi H.M."/>
            <person name="Berlin A.M."/>
            <person name="Chapman S.B."/>
            <person name="Dewar J."/>
            <person name="Goldberg J."/>
            <person name="Griggs A."/>
            <person name="Gujja S."/>
            <person name="Hansen M."/>
            <person name="Howarth C."/>
            <person name="Imamovic A."/>
            <person name="Larimer J."/>
            <person name="McCowan C."/>
            <person name="Murphy C."/>
            <person name="Neiman D."/>
            <person name="Pearson M."/>
            <person name="Priest M."/>
            <person name="Roberts A."/>
            <person name="Saif S."/>
            <person name="Shea T."/>
            <person name="Sisk P."/>
            <person name="Sykes S."/>
            <person name="Wortman J."/>
            <person name="Nusbaum C."/>
            <person name="Birren B."/>
        </authorList>
    </citation>
    <scope>NUCLEOTIDE SEQUENCE [LARGE SCALE GENOMIC DNA]</scope>
    <source>
        <strain evidence="2">PRA339</strain>
    </source>
</reference>
<accession>A0A059F5K7</accession>
<protein>
    <submittedName>
        <fullName evidence="1">Uncharacterized protein</fullName>
    </submittedName>
</protein>
<reference evidence="1 2" key="2">
    <citation type="submission" date="2014-03" db="EMBL/GenBank/DDBJ databases">
        <title>The Genome Sequence of Anncaliia algerae insect isolate PRA339.</title>
        <authorList>
            <consortium name="The Broad Institute Genome Sequencing Platform"/>
            <consortium name="The Broad Institute Genome Sequencing Center for Infectious Disease"/>
            <person name="Cuomo C."/>
            <person name="Becnel J."/>
            <person name="Sanscrainte N."/>
            <person name="Walker B."/>
            <person name="Young S.K."/>
            <person name="Zeng Q."/>
            <person name="Gargeya S."/>
            <person name="Fitzgerald M."/>
            <person name="Haas B."/>
            <person name="Abouelleil A."/>
            <person name="Alvarado L."/>
            <person name="Arachchi H.M."/>
            <person name="Berlin A.M."/>
            <person name="Chapman S.B."/>
            <person name="Dewar J."/>
            <person name="Goldberg J."/>
            <person name="Griggs A."/>
            <person name="Gujja S."/>
            <person name="Hansen M."/>
            <person name="Howarth C."/>
            <person name="Imamovic A."/>
            <person name="Larimer J."/>
            <person name="McCowan C."/>
            <person name="Murphy C."/>
            <person name="Neiman D."/>
            <person name="Pearson M."/>
            <person name="Priest M."/>
            <person name="Roberts A."/>
            <person name="Saif S."/>
            <person name="Shea T."/>
            <person name="Sisk P."/>
            <person name="Sykes S."/>
            <person name="Wortman J."/>
            <person name="Nusbaum C."/>
            <person name="Birren B."/>
        </authorList>
    </citation>
    <scope>NUCLEOTIDE SEQUENCE [LARGE SCALE GENOMIC DNA]</scope>
    <source>
        <strain evidence="1 2">PRA339</strain>
    </source>
</reference>
<keyword evidence="2" id="KW-1185">Reference proteome</keyword>
<proteinExistence type="predicted"/>
<organism evidence="1 2">
    <name type="scientific">Anncaliia algerae PRA339</name>
    <dbReference type="NCBI Taxonomy" id="1288291"/>
    <lineage>
        <taxon>Eukaryota</taxon>
        <taxon>Fungi</taxon>
        <taxon>Fungi incertae sedis</taxon>
        <taxon>Microsporidia</taxon>
        <taxon>Tubulinosematoidea</taxon>
        <taxon>Tubulinosematidae</taxon>
        <taxon>Anncaliia</taxon>
    </lineage>
</organism>
<dbReference type="VEuPathDB" id="MicrosporidiaDB:H312_00138"/>
<dbReference type="OrthoDB" id="2192049at2759"/>
<sequence>MEEISSGGDFLNPFHDIYTCVNTAYRFMVTNRIIRPDSVCPSCSSKIKVESLLASANLRGFRCIKYSCKNKRNILTGSKLEGINIQLNKILRVFYCYVFDYSNVQAVNFCQISEPSYIKIKELIIKTVPNETKKIGGEGLEVQIDETAICNGLIIKNPSSTLDDKK</sequence>
<dbReference type="AlphaFoldDB" id="A0A059F5K7"/>
<feature type="non-terminal residue" evidence="1">
    <location>
        <position position="166"/>
    </location>
</feature>
<evidence type="ECO:0000313" key="2">
    <source>
        <dbReference type="Proteomes" id="UP000030655"/>
    </source>
</evidence>
<gene>
    <name evidence="1" type="ORF">H312_00138</name>
</gene>
<dbReference type="EMBL" id="KK365130">
    <property type="protein sequence ID" value="KCZ82480.1"/>
    <property type="molecule type" value="Genomic_DNA"/>
</dbReference>
<dbReference type="HOGENOM" id="CLU_135118_0_0_1"/>